<evidence type="ECO:0000259" key="1">
    <source>
        <dbReference type="Pfam" id="PF08241"/>
    </source>
</evidence>
<dbReference type="Proteomes" id="UP000245956">
    <property type="component" value="Unassembled WGS sequence"/>
</dbReference>
<dbReference type="Pfam" id="PF08241">
    <property type="entry name" value="Methyltransf_11"/>
    <property type="match status" value="1"/>
</dbReference>
<dbReference type="Gene3D" id="3.40.50.150">
    <property type="entry name" value="Vaccinia Virus protein VP39"/>
    <property type="match status" value="1"/>
</dbReference>
<gene>
    <name evidence="2" type="ORF">PCL_00734</name>
</gene>
<dbReference type="InterPro" id="IPR013216">
    <property type="entry name" value="Methyltransf_11"/>
</dbReference>
<evidence type="ECO:0000313" key="3">
    <source>
        <dbReference type="Proteomes" id="UP000245956"/>
    </source>
</evidence>
<dbReference type="PANTHER" id="PTHR45277">
    <property type="entry name" value="EXPRESSED PROTEIN"/>
    <property type="match status" value="1"/>
</dbReference>
<dbReference type="EMBL" id="LCWV01000011">
    <property type="protein sequence ID" value="PWI69822.1"/>
    <property type="molecule type" value="Genomic_DNA"/>
</dbReference>
<reference evidence="2 3" key="1">
    <citation type="journal article" date="2016" name="Front. Microbiol.">
        <title>Genome and transcriptome sequences reveal the specific parasitism of the nematophagous Purpureocillium lilacinum 36-1.</title>
        <authorList>
            <person name="Xie J."/>
            <person name="Li S."/>
            <person name="Mo C."/>
            <person name="Xiao X."/>
            <person name="Peng D."/>
            <person name="Wang G."/>
            <person name="Xiao Y."/>
        </authorList>
    </citation>
    <scope>NUCLEOTIDE SEQUENCE [LARGE SCALE GENOMIC DNA]</scope>
    <source>
        <strain evidence="2 3">36-1</strain>
    </source>
</reference>
<feature type="domain" description="Methyltransferase type 11" evidence="1">
    <location>
        <begin position="455"/>
        <end position="501"/>
    </location>
</feature>
<protein>
    <recommendedName>
        <fullName evidence="1">Methyltransferase type 11 domain-containing protein</fullName>
    </recommendedName>
</protein>
<proteinExistence type="predicted"/>
<dbReference type="AlphaFoldDB" id="A0A2U3E5P8"/>
<name>A0A2U3E5P8_PURLI</name>
<sequence length="553" mass="59282">MVQLHLLSQALVGLPVAGRHYQARRRSAPQSSRISVNSLSQDLEPTDNLAVGEIDEAKACSALPSAQTGLPDFTDVREVCVMPLLEPQRCSEVALLTVLSSLLQRSLVRGLRRNTSIMELASPDTSTQSRRQPSVDLAWLDEAAHGPHAAGRHTARTSWTLTSLCGGDTRAGRTNFDPGLTRRPHKGWAERAAGREECALVDDNGDQAFIRIGCPLTSSRTLLALIRTTTHPDSHKSHNTTTLSPISTSSSKSSNQNLYYISSISYFIPAVVRQQEQHQCNTIMSIYTTSPPPEDHIATLAASSSPQPPIPQQPSYGLDSLVGLVSSLVLSPLYLYATLRGKSRVWDDLLDALPDDVFRAGPGLDVGCGRGLVLLKAAQRKKKLAAAAAATTTTTTNSNSSGAGGEAGQAVVPPAYGIDIFSTADQTGNAPLATYLNAASLSCVPHTVLHTASFAERFPFADGAFSLVTSNLALHNASREGRLVAVREIARVCRPGGTVLIVDLFGFFKDHRTVLEEELEWTDVDVSMVGVKMLYGALPCQVLRATKPMAQST</sequence>
<dbReference type="GO" id="GO:0008757">
    <property type="term" value="F:S-adenosylmethionine-dependent methyltransferase activity"/>
    <property type="evidence" value="ECO:0007669"/>
    <property type="project" value="InterPro"/>
</dbReference>
<evidence type="ECO:0000313" key="2">
    <source>
        <dbReference type="EMBL" id="PWI69822.1"/>
    </source>
</evidence>
<dbReference type="PANTHER" id="PTHR45277:SF1">
    <property type="entry name" value="EXPRESSED PROTEIN"/>
    <property type="match status" value="1"/>
</dbReference>
<organism evidence="2 3">
    <name type="scientific">Purpureocillium lilacinum</name>
    <name type="common">Paecilomyces lilacinus</name>
    <dbReference type="NCBI Taxonomy" id="33203"/>
    <lineage>
        <taxon>Eukaryota</taxon>
        <taxon>Fungi</taxon>
        <taxon>Dikarya</taxon>
        <taxon>Ascomycota</taxon>
        <taxon>Pezizomycotina</taxon>
        <taxon>Sordariomycetes</taxon>
        <taxon>Hypocreomycetidae</taxon>
        <taxon>Hypocreales</taxon>
        <taxon>Ophiocordycipitaceae</taxon>
        <taxon>Purpureocillium</taxon>
    </lineage>
</organism>
<accession>A0A2U3E5P8</accession>
<dbReference type="InterPro" id="IPR029063">
    <property type="entry name" value="SAM-dependent_MTases_sf"/>
</dbReference>
<dbReference type="SUPFAM" id="SSF53335">
    <property type="entry name" value="S-adenosyl-L-methionine-dependent methyltransferases"/>
    <property type="match status" value="1"/>
</dbReference>
<comment type="caution">
    <text evidence="2">The sequence shown here is derived from an EMBL/GenBank/DDBJ whole genome shotgun (WGS) entry which is preliminary data.</text>
</comment>